<gene>
    <name evidence="1" type="ORF">ASPWEDRAFT_745431</name>
</gene>
<dbReference type="Proteomes" id="UP000184383">
    <property type="component" value="Unassembled WGS sequence"/>
</dbReference>
<dbReference type="GeneID" id="63755340"/>
<dbReference type="AlphaFoldDB" id="A0A1L9RAN2"/>
<dbReference type="SUPFAM" id="SSF81301">
    <property type="entry name" value="Nucleotidyltransferase"/>
    <property type="match status" value="1"/>
</dbReference>
<evidence type="ECO:0008006" key="3">
    <source>
        <dbReference type="Google" id="ProtNLM"/>
    </source>
</evidence>
<dbReference type="RefSeq" id="XP_040685647.1">
    <property type="nucleotide sequence ID" value="XM_040839492.1"/>
</dbReference>
<dbReference type="Pfam" id="PF08843">
    <property type="entry name" value="AbiEii"/>
    <property type="match status" value="1"/>
</dbReference>
<dbReference type="InterPro" id="IPR014942">
    <property type="entry name" value="AbiEii"/>
</dbReference>
<proteinExistence type="predicted"/>
<evidence type="ECO:0000313" key="2">
    <source>
        <dbReference type="Proteomes" id="UP000184383"/>
    </source>
</evidence>
<name>A0A1L9RAN2_ASPWE</name>
<organism evidence="1 2">
    <name type="scientific">Aspergillus wentii DTO 134E9</name>
    <dbReference type="NCBI Taxonomy" id="1073089"/>
    <lineage>
        <taxon>Eukaryota</taxon>
        <taxon>Fungi</taxon>
        <taxon>Dikarya</taxon>
        <taxon>Ascomycota</taxon>
        <taxon>Pezizomycotina</taxon>
        <taxon>Eurotiomycetes</taxon>
        <taxon>Eurotiomycetidae</taxon>
        <taxon>Eurotiales</taxon>
        <taxon>Aspergillaceae</taxon>
        <taxon>Aspergillus</taxon>
        <taxon>Aspergillus subgen. Cremei</taxon>
    </lineage>
</organism>
<dbReference type="InterPro" id="IPR043519">
    <property type="entry name" value="NT_sf"/>
</dbReference>
<dbReference type="EMBL" id="KV878215">
    <property type="protein sequence ID" value="OJJ31970.1"/>
    <property type="molecule type" value="Genomic_DNA"/>
</dbReference>
<protein>
    <recommendedName>
        <fullName evidence="3">Polymerase nucleotidyl transferase domain-containing protein</fullName>
    </recommendedName>
</protein>
<accession>A0A1L9RAN2</accession>
<dbReference type="STRING" id="1073089.A0A1L9RAN2"/>
<sequence length="188" mass="20980">MVHPTQLATAAKELFHRLQAIPEFQSIRLVIIGGLAACRYNPDRETTDIDILVDLAPGFDPRLSELPSGATELIKRGLSVSYPGEFFQPAEDFKFRWAEDISVDFIPCDVAPYVPQSAMTIAETRETGELPFISALDLAIFKIHSYGLRWIPKNRESDAIDAAALVQYVSRGQVIRLSAEQRGRACWS</sequence>
<dbReference type="VEuPathDB" id="FungiDB:ASPWEDRAFT_745431"/>
<evidence type="ECO:0000313" key="1">
    <source>
        <dbReference type="EMBL" id="OJJ31970.1"/>
    </source>
</evidence>
<dbReference type="OrthoDB" id="5421247at2759"/>
<keyword evidence="2" id="KW-1185">Reference proteome</keyword>
<reference evidence="2" key="1">
    <citation type="journal article" date="2017" name="Genome Biol.">
        <title>Comparative genomics reveals high biological diversity and specific adaptations in the industrially and medically important fungal genus Aspergillus.</title>
        <authorList>
            <person name="de Vries R.P."/>
            <person name="Riley R."/>
            <person name="Wiebenga A."/>
            <person name="Aguilar-Osorio G."/>
            <person name="Amillis S."/>
            <person name="Uchima C.A."/>
            <person name="Anderluh G."/>
            <person name="Asadollahi M."/>
            <person name="Askin M."/>
            <person name="Barry K."/>
            <person name="Battaglia E."/>
            <person name="Bayram O."/>
            <person name="Benocci T."/>
            <person name="Braus-Stromeyer S.A."/>
            <person name="Caldana C."/>
            <person name="Canovas D."/>
            <person name="Cerqueira G.C."/>
            <person name="Chen F."/>
            <person name="Chen W."/>
            <person name="Choi C."/>
            <person name="Clum A."/>
            <person name="Dos Santos R.A."/>
            <person name="Damasio A.R."/>
            <person name="Diallinas G."/>
            <person name="Emri T."/>
            <person name="Fekete E."/>
            <person name="Flipphi M."/>
            <person name="Freyberg S."/>
            <person name="Gallo A."/>
            <person name="Gournas C."/>
            <person name="Habgood R."/>
            <person name="Hainaut M."/>
            <person name="Harispe M.L."/>
            <person name="Henrissat B."/>
            <person name="Hilden K.S."/>
            <person name="Hope R."/>
            <person name="Hossain A."/>
            <person name="Karabika E."/>
            <person name="Karaffa L."/>
            <person name="Karanyi Z."/>
            <person name="Krasevec N."/>
            <person name="Kuo A."/>
            <person name="Kusch H."/>
            <person name="LaButti K."/>
            <person name="Lagendijk E.L."/>
            <person name="Lapidus A."/>
            <person name="Levasseur A."/>
            <person name="Lindquist E."/>
            <person name="Lipzen A."/>
            <person name="Logrieco A.F."/>
            <person name="MacCabe A."/>
            <person name="Maekelae M.R."/>
            <person name="Malavazi I."/>
            <person name="Melin P."/>
            <person name="Meyer V."/>
            <person name="Mielnichuk N."/>
            <person name="Miskei M."/>
            <person name="Molnar A.P."/>
            <person name="Mule G."/>
            <person name="Ngan C.Y."/>
            <person name="Orejas M."/>
            <person name="Orosz E."/>
            <person name="Ouedraogo J.P."/>
            <person name="Overkamp K.M."/>
            <person name="Park H.-S."/>
            <person name="Perrone G."/>
            <person name="Piumi F."/>
            <person name="Punt P.J."/>
            <person name="Ram A.F."/>
            <person name="Ramon A."/>
            <person name="Rauscher S."/>
            <person name="Record E."/>
            <person name="Riano-Pachon D.M."/>
            <person name="Robert V."/>
            <person name="Roehrig J."/>
            <person name="Ruller R."/>
            <person name="Salamov A."/>
            <person name="Salih N.S."/>
            <person name="Samson R.A."/>
            <person name="Sandor E."/>
            <person name="Sanguinetti M."/>
            <person name="Schuetze T."/>
            <person name="Sepcic K."/>
            <person name="Shelest E."/>
            <person name="Sherlock G."/>
            <person name="Sophianopoulou V."/>
            <person name="Squina F.M."/>
            <person name="Sun H."/>
            <person name="Susca A."/>
            <person name="Todd R.B."/>
            <person name="Tsang A."/>
            <person name="Unkles S.E."/>
            <person name="van de Wiele N."/>
            <person name="van Rossen-Uffink D."/>
            <person name="Oliveira J.V."/>
            <person name="Vesth T.C."/>
            <person name="Visser J."/>
            <person name="Yu J.-H."/>
            <person name="Zhou M."/>
            <person name="Andersen M.R."/>
            <person name="Archer D.B."/>
            <person name="Baker S.E."/>
            <person name="Benoit I."/>
            <person name="Brakhage A.A."/>
            <person name="Braus G.H."/>
            <person name="Fischer R."/>
            <person name="Frisvad J.C."/>
            <person name="Goldman G.H."/>
            <person name="Houbraken J."/>
            <person name="Oakley B."/>
            <person name="Pocsi I."/>
            <person name="Scazzocchio C."/>
            <person name="Seiboth B."/>
            <person name="vanKuyk P.A."/>
            <person name="Wortman J."/>
            <person name="Dyer P.S."/>
            <person name="Grigoriev I.V."/>
        </authorList>
    </citation>
    <scope>NUCLEOTIDE SEQUENCE [LARGE SCALE GENOMIC DNA]</scope>
    <source>
        <strain evidence="2">DTO 134E9</strain>
    </source>
</reference>